<proteinExistence type="predicted"/>
<dbReference type="InterPro" id="IPR020908">
    <property type="entry name" value="UPF0738"/>
</dbReference>
<protein>
    <submittedName>
        <fullName evidence="1">Uncharacterized protein</fullName>
    </submittedName>
</protein>
<organism evidence="1 2">
    <name type="scientific">Alkalicoccobacillus plakortidis</name>
    <dbReference type="NCBI Taxonomy" id="444060"/>
    <lineage>
        <taxon>Bacteria</taxon>
        <taxon>Bacillati</taxon>
        <taxon>Bacillota</taxon>
        <taxon>Bacilli</taxon>
        <taxon>Bacillales</taxon>
        <taxon>Bacillaceae</taxon>
        <taxon>Alkalicoccobacillus</taxon>
    </lineage>
</organism>
<name>A0ABT0XGK2_9BACI</name>
<accession>A0ABT0XGK2</accession>
<evidence type="ECO:0000313" key="2">
    <source>
        <dbReference type="Proteomes" id="UP001203665"/>
    </source>
</evidence>
<sequence length="127" mass="14797">MHKVHIIEMQDTGADWLAKGHERLPIEFAKEVIPGNRLLVDSDGFAFVYILEDDTGFHHIIFHQELWLDVRRAYEAKKPIVLELQENVKIELTQFHEEFDFLLENIEGNGNYGAEFEQAVSLAFKKN</sequence>
<dbReference type="Proteomes" id="UP001203665">
    <property type="component" value="Unassembled WGS sequence"/>
</dbReference>
<dbReference type="EMBL" id="JAMQJY010000001">
    <property type="protein sequence ID" value="MCM2675048.1"/>
    <property type="molecule type" value="Genomic_DNA"/>
</dbReference>
<gene>
    <name evidence="1" type="ORF">NDM98_05815</name>
</gene>
<dbReference type="RefSeq" id="WP_251605237.1">
    <property type="nucleotide sequence ID" value="NZ_JAMQJY010000001.1"/>
</dbReference>
<keyword evidence="2" id="KW-1185">Reference proteome</keyword>
<reference evidence="1" key="1">
    <citation type="submission" date="2022-06" db="EMBL/GenBank/DDBJ databases">
        <title>Alkalicoccobacillus porphyridii sp. nov., isolated from a marine red alga, Porphyridium purpureum and reclassification of Shouchella plakortidis and Shouchella gibsonii as Alkalicoccobacillus plakortidis comb. nov. and Alkalicoccobacillus gibsonii comb. nov.</title>
        <authorList>
            <person name="Kim K.H."/>
            <person name="Lee J.K."/>
            <person name="Han D.M."/>
            <person name="Baek J.H."/>
            <person name="Jeon C.O."/>
        </authorList>
    </citation>
    <scope>NUCLEOTIDE SEQUENCE</scope>
    <source>
        <strain evidence="1">DSM 19153</strain>
    </source>
</reference>
<dbReference type="Pfam" id="PF19785">
    <property type="entry name" value="UPF0738"/>
    <property type="match status" value="1"/>
</dbReference>
<comment type="caution">
    <text evidence="1">The sequence shown here is derived from an EMBL/GenBank/DDBJ whole genome shotgun (WGS) entry which is preliminary data.</text>
</comment>
<evidence type="ECO:0000313" key="1">
    <source>
        <dbReference type="EMBL" id="MCM2675048.1"/>
    </source>
</evidence>